<sequence>MQDLQEYFLLQNKATIKYLLQFTSYERYVQKTEECIQFLSLLVTQTQTFMIEEIQNSEEISTQIEIQMSKTIKIVQDRINKISDKDHLTQINHIIDSFREMLDIHTTLITKNPHLDMSSFSISSSIPQPERYTKLQLSIGNIQKIFNTISVPITTRHENLCEELITQMRVILTVLKPALSQKWESICNNSEELTKYLTSTEVLKAENLSLCDVTLMSNIDNILGDFIHPFFL</sequence>
<feature type="non-terminal residue" evidence="1">
    <location>
        <position position="232"/>
    </location>
</feature>
<gene>
    <name evidence="1" type="ORF">P857_764</name>
</gene>
<keyword evidence="2" id="KW-1185">Reference proteome</keyword>
<evidence type="ECO:0000313" key="2">
    <source>
        <dbReference type="Proteomes" id="UP000018951"/>
    </source>
</evidence>
<proteinExistence type="predicted"/>
<evidence type="ECO:0000313" key="1">
    <source>
        <dbReference type="EMBL" id="ETO91294.1"/>
    </source>
</evidence>
<dbReference type="AlphaFoldDB" id="W2UZB2"/>
<name>W2UZB2_9RICK</name>
<comment type="caution">
    <text evidence="1">The sequence shown here is derived from an EMBL/GenBank/DDBJ whole genome shotgun (WGS) entry which is preliminary data.</text>
</comment>
<organism evidence="1 2">
    <name type="scientific">Candidatus Xenolissoclinum pacificiensis L6</name>
    <dbReference type="NCBI Taxonomy" id="1401685"/>
    <lineage>
        <taxon>Bacteria</taxon>
        <taxon>Pseudomonadati</taxon>
        <taxon>Pseudomonadota</taxon>
        <taxon>Alphaproteobacteria</taxon>
        <taxon>Rickettsiales</taxon>
        <taxon>Anaplasmataceae</taxon>
        <taxon>Candidatus Xenolissoclinum</taxon>
    </lineage>
</organism>
<reference evidence="1 2" key="1">
    <citation type="journal article" date="2013" name="PLoS ONE">
        <title>Bacterial endosymbiosis in a chordate host: long-term co-evolution and conservation of secondary metabolism.</title>
        <authorList>
            <person name="Kwan J.C."/>
            <person name="Schmidt E.W."/>
        </authorList>
    </citation>
    <scope>NUCLEOTIDE SEQUENCE [LARGE SCALE GENOMIC DNA]</scope>
    <source>
        <strain evidence="2">L6</strain>
    </source>
</reference>
<dbReference type="Proteomes" id="UP000018951">
    <property type="component" value="Unassembled WGS sequence"/>
</dbReference>
<accession>W2UZB2</accession>
<protein>
    <submittedName>
        <fullName evidence="1">Uncharacterized protein</fullName>
    </submittedName>
</protein>
<dbReference type="EMBL" id="AXCJ01000006">
    <property type="protein sequence ID" value="ETO91294.1"/>
    <property type="molecule type" value="Genomic_DNA"/>
</dbReference>